<dbReference type="Proteomes" id="UP001497497">
    <property type="component" value="Unassembled WGS sequence"/>
</dbReference>
<organism evidence="2 3">
    <name type="scientific">Lymnaea stagnalis</name>
    <name type="common">Great pond snail</name>
    <name type="synonym">Helix stagnalis</name>
    <dbReference type="NCBI Taxonomy" id="6523"/>
    <lineage>
        <taxon>Eukaryota</taxon>
        <taxon>Metazoa</taxon>
        <taxon>Spiralia</taxon>
        <taxon>Lophotrochozoa</taxon>
        <taxon>Mollusca</taxon>
        <taxon>Gastropoda</taxon>
        <taxon>Heterobranchia</taxon>
        <taxon>Euthyneura</taxon>
        <taxon>Panpulmonata</taxon>
        <taxon>Hygrophila</taxon>
        <taxon>Lymnaeoidea</taxon>
        <taxon>Lymnaeidae</taxon>
        <taxon>Lymnaea</taxon>
    </lineage>
</organism>
<reference evidence="2 3" key="1">
    <citation type="submission" date="2024-04" db="EMBL/GenBank/DDBJ databases">
        <authorList>
            <consortium name="Genoscope - CEA"/>
            <person name="William W."/>
        </authorList>
    </citation>
    <scope>NUCLEOTIDE SEQUENCE [LARGE SCALE GENOMIC DNA]</scope>
</reference>
<gene>
    <name evidence="2" type="ORF">GSLYS_00000086001</name>
</gene>
<evidence type="ECO:0000313" key="3">
    <source>
        <dbReference type="Proteomes" id="UP001497497"/>
    </source>
</evidence>
<feature type="non-terminal residue" evidence="2">
    <location>
        <position position="106"/>
    </location>
</feature>
<name>A0AAV2GWR6_LYMST</name>
<evidence type="ECO:0000256" key="1">
    <source>
        <dbReference type="SAM" id="MobiDB-lite"/>
    </source>
</evidence>
<evidence type="ECO:0000313" key="2">
    <source>
        <dbReference type="EMBL" id="CAL1525909.1"/>
    </source>
</evidence>
<keyword evidence="3" id="KW-1185">Reference proteome</keyword>
<feature type="compositionally biased region" description="Polar residues" evidence="1">
    <location>
        <begin position="37"/>
        <end position="54"/>
    </location>
</feature>
<sequence>MTAMAGAVLGPQFEADLQCPTMNFGESPFRTREPYESSRSTRASSNPNTSPGDTKTTKTKGRASDVISAFLNLFQNHEKKSACNKITDSIKTKANQSDFIFSVQSS</sequence>
<protein>
    <submittedName>
        <fullName evidence="2">Uncharacterized protein</fullName>
    </submittedName>
</protein>
<feature type="region of interest" description="Disordered" evidence="1">
    <location>
        <begin position="17"/>
        <end position="61"/>
    </location>
</feature>
<comment type="caution">
    <text evidence="2">The sequence shown here is derived from an EMBL/GenBank/DDBJ whole genome shotgun (WGS) entry which is preliminary data.</text>
</comment>
<proteinExistence type="predicted"/>
<dbReference type="AlphaFoldDB" id="A0AAV2GWR6"/>
<accession>A0AAV2GWR6</accession>
<dbReference type="EMBL" id="CAXITT010000001">
    <property type="protein sequence ID" value="CAL1525909.1"/>
    <property type="molecule type" value="Genomic_DNA"/>
</dbReference>